<protein>
    <submittedName>
        <fullName evidence="1">Uncharacterized protein</fullName>
    </submittedName>
</protein>
<organism evidence="1 2">
    <name type="scientific">Lactococcus petauri</name>
    <dbReference type="NCBI Taxonomy" id="1940789"/>
    <lineage>
        <taxon>Bacteria</taxon>
        <taxon>Bacillati</taxon>
        <taxon>Bacillota</taxon>
        <taxon>Bacilli</taxon>
        <taxon>Lactobacillales</taxon>
        <taxon>Streptococcaceae</taxon>
        <taxon>Lactococcus</taxon>
    </lineage>
</organism>
<gene>
    <name evidence="1" type="ORF">P7D17_05405</name>
</gene>
<reference evidence="1" key="1">
    <citation type="submission" date="2023-03" db="EMBL/GenBank/DDBJ databases">
        <authorList>
            <person name="Shen W."/>
            <person name="Cai J."/>
        </authorList>
    </citation>
    <scope>NUCLEOTIDE SEQUENCE</scope>
    <source>
        <strain evidence="1">P86-2</strain>
    </source>
</reference>
<evidence type="ECO:0000313" key="1">
    <source>
        <dbReference type="EMBL" id="MDT2583548.1"/>
    </source>
</evidence>
<dbReference type="Proteomes" id="UP001262817">
    <property type="component" value="Unassembled WGS sequence"/>
</dbReference>
<evidence type="ECO:0000313" key="2">
    <source>
        <dbReference type="Proteomes" id="UP001262817"/>
    </source>
</evidence>
<proteinExistence type="predicted"/>
<dbReference type="EMBL" id="JARPXR010000005">
    <property type="protein sequence ID" value="MDT2583548.1"/>
    <property type="molecule type" value="Genomic_DNA"/>
</dbReference>
<sequence length="226" mass="25450">MNTKRNIGISFPTIPFFCYTNFSENVKGELNMDLSDPTIVELSVRLAEATAKNTATAISNKIRALKTEKDDKKTIAEMTELIYEILDEKQEVEIIAKSYQEELVAQKLTSDDLSFVVDTVIPAIKEFIEKSSKDPSKTSSQLSEIEALEPLLSLNTLMVLQTLGFNYKKGIGEPLTNLVSALIRKSTSNDESRLVELATEREIEYFKLLQDSEAFERLQQMSGNNH</sequence>
<comment type="caution">
    <text evidence="1">The sequence shown here is derived from an EMBL/GenBank/DDBJ whole genome shotgun (WGS) entry which is preliminary data.</text>
</comment>
<accession>A0AAJ2MK09</accession>
<dbReference type="RefSeq" id="WP_285118697.1">
    <property type="nucleotide sequence ID" value="NZ_JARPXR010000005.1"/>
</dbReference>
<dbReference type="AlphaFoldDB" id="A0AAJ2MK09"/>
<name>A0AAJ2MK09_9LACT</name>